<keyword evidence="1" id="KW-0175">Coiled coil</keyword>
<feature type="compositionally biased region" description="Basic and acidic residues" evidence="2">
    <location>
        <begin position="382"/>
        <end position="396"/>
    </location>
</feature>
<sequence length="473" mass="52039">MTTLRSPHDHVVAQITRQLRPPHSPTTLAHHLKPSPRRHLPLSHCDQHITSPICLIDDKRRHPTTDSLDDRRTNSSHESASASDETWLTSSVSMTTRRIGDTPTPLPCVTTISQGNTNYVPRNTTASPDPTDIDKCTELEAMRQGLARIQAGHARPSDFLPQHQTTNVDPYIRRTLDEIRRSINEISADAALQQEVQQLRDSVKRLSLCQATTGTASNKSESQLAGLLQDIRASLRVAPYETGQCNIGGQEGGVMRALEEIRQSVHELQAAVDEVGVETEPVVDPTCENAAVMVAINDIRQSLHNLREGVSNAEQDNTNEHEDGAIMEALNEIRQSVNVLVNGTEEGGTEERGTEEEAANEVLQALTEIRNSVRVLAGEDAEGGKDDCGGNEDRQRGDAAMEMAVCAMVRSMEGLQKTVEKISEQLLTERSEGTSRCEKKEKRGKRKKTSKGKLKSSSDSEIDEDDIAQCIKE</sequence>
<feature type="compositionally biased region" description="Polar residues" evidence="2">
    <location>
        <begin position="112"/>
        <end position="128"/>
    </location>
</feature>
<evidence type="ECO:0000313" key="5">
    <source>
        <dbReference type="WBParaSite" id="TASK_0000138501-mRNA-1"/>
    </source>
</evidence>
<dbReference type="EMBL" id="UYRS01000340">
    <property type="protein sequence ID" value="VDK22957.1"/>
    <property type="molecule type" value="Genomic_DNA"/>
</dbReference>
<proteinExistence type="predicted"/>
<keyword evidence="4" id="KW-1185">Reference proteome</keyword>
<feature type="compositionally biased region" description="Basic and acidic residues" evidence="2">
    <location>
        <begin position="426"/>
        <end position="441"/>
    </location>
</feature>
<evidence type="ECO:0000313" key="3">
    <source>
        <dbReference type="EMBL" id="VDK22957.1"/>
    </source>
</evidence>
<dbReference type="AlphaFoldDB" id="A0A0R3VVH1"/>
<feature type="region of interest" description="Disordered" evidence="2">
    <location>
        <begin position="19"/>
        <end position="39"/>
    </location>
</feature>
<feature type="compositionally biased region" description="Basic residues" evidence="2">
    <location>
        <begin position="442"/>
        <end position="454"/>
    </location>
</feature>
<dbReference type="Proteomes" id="UP000282613">
    <property type="component" value="Unassembled WGS sequence"/>
</dbReference>
<dbReference type="STRING" id="60517.A0A0R3VVH1"/>
<gene>
    <name evidence="3" type="ORF">TASK_LOCUS1386</name>
</gene>
<dbReference type="OrthoDB" id="6278519at2759"/>
<name>A0A0R3VVH1_TAEAS</name>
<evidence type="ECO:0000256" key="2">
    <source>
        <dbReference type="SAM" id="MobiDB-lite"/>
    </source>
</evidence>
<feature type="region of interest" description="Disordered" evidence="2">
    <location>
        <begin position="426"/>
        <end position="473"/>
    </location>
</feature>
<feature type="compositionally biased region" description="Basic residues" evidence="2">
    <location>
        <begin position="30"/>
        <end position="39"/>
    </location>
</feature>
<evidence type="ECO:0000256" key="1">
    <source>
        <dbReference type="SAM" id="Coils"/>
    </source>
</evidence>
<feature type="coiled-coil region" evidence="1">
    <location>
        <begin position="258"/>
        <end position="316"/>
    </location>
</feature>
<feature type="region of interest" description="Disordered" evidence="2">
    <location>
        <begin position="56"/>
        <end position="90"/>
    </location>
</feature>
<reference evidence="5" key="1">
    <citation type="submission" date="2017-02" db="UniProtKB">
        <authorList>
            <consortium name="WormBaseParasite"/>
        </authorList>
    </citation>
    <scope>IDENTIFICATION</scope>
</reference>
<feature type="region of interest" description="Disordered" evidence="2">
    <location>
        <begin position="112"/>
        <end position="132"/>
    </location>
</feature>
<accession>A0A0R3VVH1</accession>
<protein>
    <submittedName>
        <fullName evidence="5">C2H2-type domain-containing protein</fullName>
    </submittedName>
</protein>
<feature type="compositionally biased region" description="Basic and acidic residues" evidence="2">
    <location>
        <begin position="56"/>
        <end position="75"/>
    </location>
</feature>
<dbReference type="WBParaSite" id="TASK_0000138501-mRNA-1">
    <property type="protein sequence ID" value="TASK_0000138501-mRNA-1"/>
    <property type="gene ID" value="TASK_0000138501"/>
</dbReference>
<reference evidence="3 4" key="2">
    <citation type="submission" date="2018-11" db="EMBL/GenBank/DDBJ databases">
        <authorList>
            <consortium name="Pathogen Informatics"/>
        </authorList>
    </citation>
    <scope>NUCLEOTIDE SEQUENCE [LARGE SCALE GENOMIC DNA]</scope>
</reference>
<evidence type="ECO:0000313" key="4">
    <source>
        <dbReference type="Proteomes" id="UP000282613"/>
    </source>
</evidence>
<organism evidence="5">
    <name type="scientific">Taenia asiatica</name>
    <name type="common">Asian tapeworm</name>
    <dbReference type="NCBI Taxonomy" id="60517"/>
    <lineage>
        <taxon>Eukaryota</taxon>
        <taxon>Metazoa</taxon>
        <taxon>Spiralia</taxon>
        <taxon>Lophotrochozoa</taxon>
        <taxon>Platyhelminthes</taxon>
        <taxon>Cestoda</taxon>
        <taxon>Eucestoda</taxon>
        <taxon>Cyclophyllidea</taxon>
        <taxon>Taeniidae</taxon>
        <taxon>Taenia</taxon>
    </lineage>
</organism>
<feature type="region of interest" description="Disordered" evidence="2">
    <location>
        <begin position="377"/>
        <end position="396"/>
    </location>
</feature>
<feature type="compositionally biased region" description="Polar residues" evidence="2">
    <location>
        <begin position="76"/>
        <end position="90"/>
    </location>
</feature>